<protein>
    <submittedName>
        <fullName evidence="1">Uncharacterized protein</fullName>
    </submittedName>
</protein>
<name>A0A844DBF0_9FIRM</name>
<proteinExistence type="predicted"/>
<accession>A0A844DBF0</accession>
<reference evidence="1 2" key="1">
    <citation type="journal article" date="2019" name="Nat. Med.">
        <title>A library of human gut bacterial isolates paired with longitudinal multiomics data enables mechanistic microbiome research.</title>
        <authorList>
            <person name="Poyet M."/>
            <person name="Groussin M."/>
            <person name="Gibbons S.M."/>
            <person name="Avila-Pacheco J."/>
            <person name="Jiang X."/>
            <person name="Kearney S.M."/>
            <person name="Perrotta A.R."/>
            <person name="Berdy B."/>
            <person name="Zhao S."/>
            <person name="Lieberman T.D."/>
            <person name="Swanson P.K."/>
            <person name="Smith M."/>
            <person name="Roesemann S."/>
            <person name="Alexander J.E."/>
            <person name="Rich S.A."/>
            <person name="Livny J."/>
            <person name="Vlamakis H."/>
            <person name="Clish C."/>
            <person name="Bullock K."/>
            <person name="Deik A."/>
            <person name="Scott J."/>
            <person name="Pierce K.A."/>
            <person name="Xavier R.J."/>
            <person name="Alm E.J."/>
        </authorList>
    </citation>
    <scope>NUCLEOTIDE SEQUENCE [LARGE SCALE GENOMIC DNA]</scope>
    <source>
        <strain evidence="1 2">BIOML-B1</strain>
    </source>
</reference>
<dbReference type="RefSeq" id="WP_154265259.1">
    <property type="nucleotide sequence ID" value="NZ_WKQM01000001.1"/>
</dbReference>
<dbReference type="EMBL" id="WKQM01000001">
    <property type="protein sequence ID" value="MSC50344.1"/>
    <property type="molecule type" value="Genomic_DNA"/>
</dbReference>
<dbReference type="AlphaFoldDB" id="A0A844DBF0"/>
<sequence length="58" mass="6611">MALLKVYDVTKKQPDDLVSSQNIADVSDAIIIADELVKREPAYLYKVFDSSMNVVYMR</sequence>
<dbReference type="Proteomes" id="UP000462091">
    <property type="component" value="Unassembled WGS sequence"/>
</dbReference>
<evidence type="ECO:0000313" key="1">
    <source>
        <dbReference type="EMBL" id="MSC50344.1"/>
    </source>
</evidence>
<evidence type="ECO:0000313" key="2">
    <source>
        <dbReference type="Proteomes" id="UP000462091"/>
    </source>
</evidence>
<comment type="caution">
    <text evidence="1">The sequence shown here is derived from an EMBL/GenBank/DDBJ whole genome shotgun (WGS) entry which is preliminary data.</text>
</comment>
<gene>
    <name evidence="1" type="ORF">GKE10_00130</name>
</gene>
<organism evidence="1 2">
    <name type="scientific">Faecalibacterium prausnitzii</name>
    <dbReference type="NCBI Taxonomy" id="853"/>
    <lineage>
        <taxon>Bacteria</taxon>
        <taxon>Bacillati</taxon>
        <taxon>Bacillota</taxon>
        <taxon>Clostridia</taxon>
        <taxon>Eubacteriales</taxon>
        <taxon>Oscillospiraceae</taxon>
        <taxon>Faecalibacterium</taxon>
    </lineage>
</organism>